<comment type="caution">
    <text evidence="2">The sequence shown here is derived from an EMBL/GenBank/DDBJ whole genome shotgun (WGS) entry which is preliminary data.</text>
</comment>
<feature type="transmembrane region" description="Helical" evidence="1">
    <location>
        <begin position="150"/>
        <end position="170"/>
    </location>
</feature>
<dbReference type="EMBL" id="JAWJBA010000001">
    <property type="protein sequence ID" value="MDV2682777.1"/>
    <property type="molecule type" value="Genomic_DNA"/>
</dbReference>
<keyword evidence="3" id="KW-1185">Reference proteome</keyword>
<dbReference type="RefSeq" id="WP_317120116.1">
    <property type="nucleotide sequence ID" value="NZ_JAWJBA010000001.1"/>
</dbReference>
<evidence type="ECO:0000313" key="3">
    <source>
        <dbReference type="Proteomes" id="UP001287282"/>
    </source>
</evidence>
<evidence type="ECO:0000313" key="2">
    <source>
        <dbReference type="EMBL" id="MDV2682777.1"/>
    </source>
</evidence>
<feature type="transmembrane region" description="Helical" evidence="1">
    <location>
        <begin position="85"/>
        <end position="110"/>
    </location>
</feature>
<feature type="transmembrane region" description="Helical" evidence="1">
    <location>
        <begin position="16"/>
        <end position="33"/>
    </location>
</feature>
<dbReference type="InterPro" id="IPR025699">
    <property type="entry name" value="ABC2_memb-like"/>
</dbReference>
<feature type="transmembrane region" description="Helical" evidence="1">
    <location>
        <begin position="122"/>
        <end position="143"/>
    </location>
</feature>
<dbReference type="Pfam" id="PF13346">
    <property type="entry name" value="ABC2_membrane_5"/>
    <property type="match status" value="1"/>
</dbReference>
<gene>
    <name evidence="2" type="ORF">RYX56_00160</name>
</gene>
<feature type="transmembrane region" description="Helical" evidence="1">
    <location>
        <begin position="190"/>
        <end position="212"/>
    </location>
</feature>
<keyword evidence="1" id="KW-1133">Transmembrane helix</keyword>
<proteinExistence type="predicted"/>
<protein>
    <submittedName>
        <fullName evidence="2">ABC-2 transporter permease</fullName>
    </submittedName>
</protein>
<reference evidence="2 3" key="1">
    <citation type="submission" date="2023-10" db="EMBL/GenBank/DDBJ databases">
        <title>Screening of Alkalihalobacillus lindianensis BZ-TG-R113 and Its Alleviation of Salt Stress on Rapeseed Growth.</title>
        <authorList>
            <person name="Zhao B."/>
            <person name="Guo T."/>
        </authorList>
    </citation>
    <scope>NUCLEOTIDE SEQUENCE [LARGE SCALE GENOMIC DNA]</scope>
    <source>
        <strain evidence="2 3">BZ-TG-R113</strain>
    </source>
</reference>
<accession>A0ABU3X4G1</accession>
<evidence type="ECO:0000256" key="1">
    <source>
        <dbReference type="SAM" id="Phobius"/>
    </source>
</evidence>
<organism evidence="2 3">
    <name type="scientific">Alkalihalophilus lindianensis</name>
    <dbReference type="NCBI Taxonomy" id="1630542"/>
    <lineage>
        <taxon>Bacteria</taxon>
        <taxon>Bacillati</taxon>
        <taxon>Bacillota</taxon>
        <taxon>Bacilli</taxon>
        <taxon>Bacillales</taxon>
        <taxon>Bacillaceae</taxon>
        <taxon>Alkalihalophilus</taxon>
    </lineage>
</organism>
<dbReference type="Proteomes" id="UP001287282">
    <property type="component" value="Unassembled WGS sequence"/>
</dbReference>
<keyword evidence="1" id="KW-0812">Transmembrane</keyword>
<name>A0ABU3X4G1_9BACI</name>
<sequence>MKGLLLNQYYAVEKTIWYYVPLSLVVTTILLYFDQAMTQRLAAFLPILLLSTAAFEVLKHEAKSGWNKFVLTLPVKRSRVVQSHYLFFLTLTVLGLLIACVALLIAQFGFGQAPSAGYTYSLMNILGITFTMGIVAYPLTYLLGTEKAEFVIMASGGAGIGVFFLSAYLFDLLLMPLYAFQGLNSDLVFSLGFLVVNFILFVGSYIISIQVYKRKEF</sequence>
<keyword evidence="1" id="KW-0472">Membrane</keyword>